<sequence>MKCKIDENLKKCPCSYSGCSKKGKCCDCLEFHIKNKELPACVFPKDIEKTYNRSFEKFAELVKEGKI</sequence>
<accession>X0Y8Q8</accession>
<reference evidence="1" key="1">
    <citation type="journal article" date="2014" name="Front. Microbiol.">
        <title>High frequency of phylogenetically diverse reductive dehalogenase-homologous genes in deep subseafloor sedimentary metagenomes.</title>
        <authorList>
            <person name="Kawai M."/>
            <person name="Futagami T."/>
            <person name="Toyoda A."/>
            <person name="Takaki Y."/>
            <person name="Nishi S."/>
            <person name="Hori S."/>
            <person name="Arai W."/>
            <person name="Tsubouchi T."/>
            <person name="Morono Y."/>
            <person name="Uchiyama I."/>
            <person name="Ito T."/>
            <person name="Fujiyama A."/>
            <person name="Inagaki F."/>
            <person name="Takami H."/>
        </authorList>
    </citation>
    <scope>NUCLEOTIDE SEQUENCE</scope>
    <source>
        <strain evidence="1">Expedition CK06-06</strain>
    </source>
</reference>
<organism evidence="1">
    <name type="scientific">marine sediment metagenome</name>
    <dbReference type="NCBI Taxonomy" id="412755"/>
    <lineage>
        <taxon>unclassified sequences</taxon>
        <taxon>metagenomes</taxon>
        <taxon>ecological metagenomes</taxon>
    </lineage>
</organism>
<evidence type="ECO:0000313" key="1">
    <source>
        <dbReference type="EMBL" id="GAG45103.1"/>
    </source>
</evidence>
<name>X0Y8Q8_9ZZZZ</name>
<dbReference type="Pfam" id="PF20095">
    <property type="entry name" value="DUF6485"/>
    <property type="match status" value="1"/>
</dbReference>
<evidence type="ECO:0008006" key="2">
    <source>
        <dbReference type="Google" id="ProtNLM"/>
    </source>
</evidence>
<proteinExistence type="predicted"/>
<dbReference type="AlphaFoldDB" id="X0Y8Q8"/>
<protein>
    <recommendedName>
        <fullName evidence="2">Cytosolic protein</fullName>
    </recommendedName>
</protein>
<dbReference type="EMBL" id="BARS01050088">
    <property type="protein sequence ID" value="GAG45103.1"/>
    <property type="molecule type" value="Genomic_DNA"/>
</dbReference>
<comment type="caution">
    <text evidence="1">The sequence shown here is derived from an EMBL/GenBank/DDBJ whole genome shotgun (WGS) entry which is preliminary data.</text>
</comment>
<gene>
    <name evidence="1" type="ORF">S01H1_74838</name>
</gene>